<keyword evidence="7" id="KW-1185">Reference proteome</keyword>
<dbReference type="PANTHER" id="PTHR47662:SF1">
    <property type="entry name" value="RING-TYPE DOMAIN-CONTAINING PROTEIN"/>
    <property type="match status" value="1"/>
</dbReference>
<dbReference type="SMART" id="SM00184">
    <property type="entry name" value="RING"/>
    <property type="match status" value="1"/>
</dbReference>
<comment type="caution">
    <text evidence="6">The sequence shown here is derived from an EMBL/GenBank/DDBJ whole genome shotgun (WGS) entry which is preliminary data.</text>
</comment>
<evidence type="ECO:0000256" key="4">
    <source>
        <dbReference type="PROSITE-ProRule" id="PRU00175"/>
    </source>
</evidence>
<dbReference type="Gramene" id="OMO75442">
    <property type="protein sequence ID" value="OMO75442"/>
    <property type="gene ID" value="CCACVL1_16172"/>
</dbReference>
<evidence type="ECO:0000256" key="2">
    <source>
        <dbReference type="ARBA" id="ARBA00022771"/>
    </source>
</evidence>
<dbReference type="EMBL" id="AWWV01011018">
    <property type="protein sequence ID" value="OMO75442.1"/>
    <property type="molecule type" value="Genomic_DNA"/>
</dbReference>
<evidence type="ECO:0000313" key="7">
    <source>
        <dbReference type="Proteomes" id="UP000188268"/>
    </source>
</evidence>
<keyword evidence="1" id="KW-0479">Metal-binding</keyword>
<dbReference type="Gene3D" id="3.30.40.10">
    <property type="entry name" value="Zinc/RING finger domain, C3HC4 (zinc finger)"/>
    <property type="match status" value="1"/>
</dbReference>
<evidence type="ECO:0000259" key="5">
    <source>
        <dbReference type="PROSITE" id="PS50089"/>
    </source>
</evidence>
<dbReference type="SMART" id="SM00744">
    <property type="entry name" value="RINGv"/>
    <property type="match status" value="1"/>
</dbReference>
<accession>A0A1R3HYK5</accession>
<organism evidence="6 7">
    <name type="scientific">Corchorus capsularis</name>
    <name type="common">Jute</name>
    <dbReference type="NCBI Taxonomy" id="210143"/>
    <lineage>
        <taxon>Eukaryota</taxon>
        <taxon>Viridiplantae</taxon>
        <taxon>Streptophyta</taxon>
        <taxon>Embryophyta</taxon>
        <taxon>Tracheophyta</taxon>
        <taxon>Spermatophyta</taxon>
        <taxon>Magnoliopsida</taxon>
        <taxon>eudicotyledons</taxon>
        <taxon>Gunneridae</taxon>
        <taxon>Pentapetalae</taxon>
        <taxon>rosids</taxon>
        <taxon>malvids</taxon>
        <taxon>Malvales</taxon>
        <taxon>Malvaceae</taxon>
        <taxon>Grewioideae</taxon>
        <taxon>Apeibeae</taxon>
        <taxon>Corchorus</taxon>
    </lineage>
</organism>
<dbReference type="OrthoDB" id="9984778at2759"/>
<dbReference type="PANTHER" id="PTHR47662">
    <property type="entry name" value="RING-TYPE DOMAIN-CONTAINING PROTEIN"/>
    <property type="match status" value="1"/>
</dbReference>
<gene>
    <name evidence="6" type="ORF">CCACVL1_16172</name>
</gene>
<dbReference type="InterPro" id="IPR011016">
    <property type="entry name" value="Znf_RING-CH"/>
</dbReference>
<dbReference type="Proteomes" id="UP000188268">
    <property type="component" value="Unassembled WGS sequence"/>
</dbReference>
<dbReference type="InterPro" id="IPR013083">
    <property type="entry name" value="Znf_RING/FYVE/PHD"/>
</dbReference>
<reference evidence="6 7" key="1">
    <citation type="submission" date="2013-09" db="EMBL/GenBank/DDBJ databases">
        <title>Corchorus capsularis genome sequencing.</title>
        <authorList>
            <person name="Alam M."/>
            <person name="Haque M.S."/>
            <person name="Islam M.S."/>
            <person name="Emdad E.M."/>
            <person name="Islam M.M."/>
            <person name="Ahmed B."/>
            <person name="Halim A."/>
            <person name="Hossen Q.M.M."/>
            <person name="Hossain M.Z."/>
            <person name="Ahmed R."/>
            <person name="Khan M.M."/>
            <person name="Islam R."/>
            <person name="Rashid M.M."/>
            <person name="Khan S.A."/>
            <person name="Rahman M.S."/>
            <person name="Alam M."/>
        </authorList>
    </citation>
    <scope>NUCLEOTIDE SEQUENCE [LARGE SCALE GENOMIC DNA]</scope>
    <source>
        <strain evidence="7">cv. CVL-1</strain>
        <tissue evidence="6">Whole seedling</tissue>
    </source>
</reference>
<dbReference type="STRING" id="210143.A0A1R3HYK5"/>
<name>A0A1R3HYK5_COCAP</name>
<dbReference type="SUPFAM" id="SSF57850">
    <property type="entry name" value="RING/U-box"/>
    <property type="match status" value="1"/>
</dbReference>
<dbReference type="OMA" id="FYYIAFI"/>
<evidence type="ECO:0000256" key="3">
    <source>
        <dbReference type="ARBA" id="ARBA00022833"/>
    </source>
</evidence>
<dbReference type="AlphaFoldDB" id="A0A1R3HYK5"/>
<evidence type="ECO:0000313" key="6">
    <source>
        <dbReference type="EMBL" id="OMO75442.1"/>
    </source>
</evidence>
<dbReference type="PROSITE" id="PS50089">
    <property type="entry name" value="ZF_RING_2"/>
    <property type="match status" value="1"/>
</dbReference>
<sequence>QEQEQQQHLASSVGEQLGIVRYKCNTLQQGGEFEEEESCAVCLCKIEEDDEMRELRCNHLFHKACLDKWLGYSLATTCPICRTFLIPAKIVSVFEVILFNYSNTFTSSDHRENWWLR</sequence>
<keyword evidence="2 4" id="KW-0863">Zinc-finger</keyword>
<keyword evidence="3" id="KW-0862">Zinc</keyword>
<dbReference type="GO" id="GO:0008270">
    <property type="term" value="F:zinc ion binding"/>
    <property type="evidence" value="ECO:0007669"/>
    <property type="project" value="UniProtKB-KW"/>
</dbReference>
<dbReference type="InterPro" id="IPR001841">
    <property type="entry name" value="Znf_RING"/>
</dbReference>
<dbReference type="Pfam" id="PF13639">
    <property type="entry name" value="zf-RING_2"/>
    <property type="match status" value="1"/>
</dbReference>
<feature type="domain" description="RING-type" evidence="5">
    <location>
        <begin position="39"/>
        <end position="82"/>
    </location>
</feature>
<protein>
    <submittedName>
        <fullName evidence="6">Zinc finger, RING-type</fullName>
    </submittedName>
</protein>
<proteinExistence type="predicted"/>
<feature type="non-terminal residue" evidence="6">
    <location>
        <position position="1"/>
    </location>
</feature>
<evidence type="ECO:0000256" key="1">
    <source>
        <dbReference type="ARBA" id="ARBA00022723"/>
    </source>
</evidence>